<proteinExistence type="predicted"/>
<reference evidence="2 4" key="2">
    <citation type="submission" date="2018-06" db="EMBL/GenBank/DDBJ databases">
        <title>Genomic Encyclopedia of Type Strains, Phase III (KMG-III): the genomes of soil and plant-associated and newly described type strains.</title>
        <authorList>
            <person name="Whitman W."/>
        </authorList>
    </citation>
    <scope>NUCLEOTIDE SEQUENCE [LARGE SCALE GENOMIC DNA]</scope>
    <source>
        <strain evidence="2 4">CGMCC 1.15366</strain>
    </source>
</reference>
<dbReference type="Proteomes" id="UP000287865">
    <property type="component" value="Unassembled WGS sequence"/>
</dbReference>
<keyword evidence="5" id="KW-1185">Reference proteome</keyword>
<evidence type="ECO:0000313" key="4">
    <source>
        <dbReference type="Proteomes" id="UP000249203"/>
    </source>
</evidence>
<reference evidence="3 5" key="1">
    <citation type="journal article" date="2018" name="Front. Microbiol.">
        <title>Genome-Based Analysis Reveals the Taxonomy and Diversity of the Family Idiomarinaceae.</title>
        <authorList>
            <person name="Liu Y."/>
            <person name="Lai Q."/>
            <person name="Shao Z."/>
        </authorList>
    </citation>
    <scope>NUCLEOTIDE SEQUENCE [LARGE SCALE GENOMIC DNA]</scope>
    <source>
        <strain evidence="3 5">CF12-14</strain>
    </source>
</reference>
<dbReference type="AlphaFoldDB" id="A0A327WYR5"/>
<dbReference type="EMBL" id="PIPK01000005">
    <property type="protein sequence ID" value="RUO24778.1"/>
    <property type="molecule type" value="Genomic_DNA"/>
</dbReference>
<evidence type="ECO:0000313" key="5">
    <source>
        <dbReference type="Proteomes" id="UP000287865"/>
    </source>
</evidence>
<dbReference type="EMBL" id="QLMD01000005">
    <property type="protein sequence ID" value="RAJ98407.1"/>
    <property type="molecule type" value="Genomic_DNA"/>
</dbReference>
<dbReference type="OrthoDB" id="6402677at2"/>
<name>A0A327WYR5_9GAMM</name>
<dbReference type="Proteomes" id="UP000249203">
    <property type="component" value="Unassembled WGS sequence"/>
</dbReference>
<evidence type="ECO:0000313" key="3">
    <source>
        <dbReference type="EMBL" id="RUO24778.1"/>
    </source>
</evidence>
<accession>A0A327WYR5</accession>
<keyword evidence="1" id="KW-0812">Transmembrane</keyword>
<feature type="transmembrane region" description="Helical" evidence="1">
    <location>
        <begin position="32"/>
        <end position="58"/>
    </location>
</feature>
<dbReference type="InterPro" id="IPR022090">
    <property type="entry name" value="DUF3634"/>
</dbReference>
<keyword evidence="1" id="KW-1133">Transmembrane helix</keyword>
<dbReference type="Pfam" id="PF12321">
    <property type="entry name" value="DUF3634"/>
    <property type="match status" value="1"/>
</dbReference>
<evidence type="ECO:0000313" key="2">
    <source>
        <dbReference type="EMBL" id="RAJ98407.1"/>
    </source>
</evidence>
<comment type="caution">
    <text evidence="2">The sequence shown here is derived from an EMBL/GenBank/DDBJ whole genome shotgun (WGS) entry which is preliminary data.</text>
</comment>
<organism evidence="2 4">
    <name type="scientific">Aliidiomarina maris</name>
    <dbReference type="NCBI Taxonomy" id="531312"/>
    <lineage>
        <taxon>Bacteria</taxon>
        <taxon>Pseudomonadati</taxon>
        <taxon>Pseudomonadota</taxon>
        <taxon>Gammaproteobacteria</taxon>
        <taxon>Alteromonadales</taxon>
        <taxon>Idiomarinaceae</taxon>
        <taxon>Aliidiomarina</taxon>
    </lineage>
</organism>
<keyword evidence="1" id="KW-0472">Membrane</keyword>
<gene>
    <name evidence="2" type="ORF">B0I24_105160</name>
    <name evidence="3" type="ORF">CWE07_06955</name>
</gene>
<sequence length="134" mass="15266">MMMPRQCYKYVYNAPLILVQIRPFESKIMTGWLIIAGVVLVILYLVLFGSNAIAAFSVNNQGIKVKKGSFSPAFLNEAERVLKGAKGVVKVEPEHNYMVLKFHGQFSDQQRQALTNIFPQENYRSVCSAFKQFR</sequence>
<protein>
    <submittedName>
        <fullName evidence="2">Uncharacterized protein DUF3634</fullName>
    </submittedName>
</protein>
<evidence type="ECO:0000256" key="1">
    <source>
        <dbReference type="SAM" id="Phobius"/>
    </source>
</evidence>